<dbReference type="GO" id="GO:0046872">
    <property type="term" value="F:metal ion binding"/>
    <property type="evidence" value="ECO:0007669"/>
    <property type="project" value="UniProtKB-KW"/>
</dbReference>
<dbReference type="KEGG" id="hba:Hbal_2846"/>
<dbReference type="InterPro" id="IPR006657">
    <property type="entry name" value="MoPterin_dinucl-bd_dom"/>
</dbReference>
<keyword evidence="2" id="KW-0479">Metal-binding</keyword>
<dbReference type="Gene3D" id="2.40.40.20">
    <property type="match status" value="1"/>
</dbReference>
<dbReference type="Gene3D" id="3.40.228.10">
    <property type="entry name" value="Dimethylsulfoxide Reductase, domain 2"/>
    <property type="match status" value="1"/>
</dbReference>
<evidence type="ECO:0000259" key="5">
    <source>
        <dbReference type="PROSITE" id="PS51669"/>
    </source>
</evidence>
<dbReference type="eggNOG" id="COG0243">
    <property type="taxonomic scope" value="Bacteria"/>
</dbReference>
<dbReference type="Gene3D" id="3.40.50.740">
    <property type="match status" value="1"/>
</dbReference>
<dbReference type="GO" id="GO:0051536">
    <property type="term" value="F:iron-sulfur cluster binding"/>
    <property type="evidence" value="ECO:0007669"/>
    <property type="project" value="UniProtKB-KW"/>
</dbReference>
<dbReference type="InterPro" id="IPR006656">
    <property type="entry name" value="Mopterin_OxRdtase"/>
</dbReference>
<dbReference type="PANTHER" id="PTHR43742:SF2">
    <property type="entry name" value="ASSIMILATORY NITRATE REDUCTASE CATALYTIC SUBUNIT"/>
    <property type="match status" value="1"/>
</dbReference>
<dbReference type="HOGENOM" id="CLU_000422_13_3_5"/>
<evidence type="ECO:0000313" key="7">
    <source>
        <dbReference type="Proteomes" id="UP000002745"/>
    </source>
</evidence>
<dbReference type="EMBL" id="CP001678">
    <property type="protein sequence ID" value="ACT60519.1"/>
    <property type="molecule type" value="Genomic_DNA"/>
</dbReference>
<keyword evidence="4" id="KW-0411">Iron-sulfur</keyword>
<dbReference type="EC" id="1.7.99.4" evidence="6"/>
<dbReference type="Gene3D" id="2.20.25.90">
    <property type="entry name" value="ADC-like domains"/>
    <property type="match status" value="1"/>
</dbReference>
<keyword evidence="6" id="KW-0560">Oxidoreductase</keyword>
<dbReference type="GO" id="GO:0043546">
    <property type="term" value="F:molybdopterin cofactor binding"/>
    <property type="evidence" value="ECO:0007669"/>
    <property type="project" value="InterPro"/>
</dbReference>
<comment type="similarity">
    <text evidence="1">Belongs to the prokaryotic molybdopterin-containing oxidoreductase family.</text>
</comment>
<sequence length="695" mass="75980">MTTIHARTCHICEANCGILVELDERRVVSIKGNPDHVLSEGYICPKATAIPDIQDDPDRLHHPLKKTENGWEEIDWDTAFTEIAERFANIVSSEKIPAVFLGNPGTHDYSKTTQIRNFIKSLGVRGIYSASTLDQLPHMIAQRWVYGHNALFPVADIDRSQYMLIVGGNPLASNGSLWTVPNVKKRIQRMQKRGGKLVVIDPRKTETAKIADEHHFIRPGSDTAFFLGLLLALDNADLVNPGRLAPMLDNGWDKAWDEIRKYDLNVLSKHCGVSVETLNDIAAELGSGKPAIVYGRMGVSVQTFGTVNQWLIQLLNIATGNLDREGGMMFGKPAIDPVKNAGNGSYGRYSTRVSNSPEVLGELPTVELAQEITTKGAGQIGALFTIAGNPVISAPGGRQLDAALETLDMLVCVDMYVTETSRHADYILPPCGPLENDHYPLLLAPMAVRNFAAYSPALLPRQDDEREDWEIVAGISAAISTAIGKEPPPIITPRDALAAMLKASSYDLTLEQLENSPNGVDLGALYSQLPERLQTPDKKIHCAPEECLTDLERFKHELVTTNIPDLTLIGRRHVRSNNSWLHNSHRLLKGPDRCTLMIHPDDAVKCDVETGDMVRVQNHVGSVEIIAEVTTDVMRGVVSIPHGYGHAREGTKLSVAGEKPGVSINDLTDPATKDPLSGNAVLNGVEVRISKLVAN</sequence>
<dbReference type="CDD" id="cd02782">
    <property type="entry name" value="MopB_CT_1"/>
    <property type="match status" value="1"/>
</dbReference>
<dbReference type="STRING" id="582402.Hbal_2846"/>
<dbReference type="Proteomes" id="UP000002745">
    <property type="component" value="Chromosome"/>
</dbReference>
<name>C6XQY8_HIRBI</name>
<evidence type="ECO:0000256" key="1">
    <source>
        <dbReference type="ARBA" id="ARBA00010312"/>
    </source>
</evidence>
<accession>C6XQY8</accession>
<organism evidence="6 7">
    <name type="scientific">Hirschia baltica (strain ATCC 49814 / DSM 5838 / IFAM 1418)</name>
    <dbReference type="NCBI Taxonomy" id="582402"/>
    <lineage>
        <taxon>Bacteria</taxon>
        <taxon>Pseudomonadati</taxon>
        <taxon>Pseudomonadota</taxon>
        <taxon>Alphaproteobacteria</taxon>
        <taxon>Hyphomonadales</taxon>
        <taxon>Hyphomonadaceae</taxon>
        <taxon>Hirschia</taxon>
    </lineage>
</organism>
<dbReference type="SMART" id="SM00926">
    <property type="entry name" value="Molybdop_Fe4S4"/>
    <property type="match status" value="1"/>
</dbReference>
<keyword evidence="3" id="KW-0408">Iron</keyword>
<dbReference type="RefSeq" id="WP_015828669.1">
    <property type="nucleotide sequence ID" value="NC_012982.1"/>
</dbReference>
<evidence type="ECO:0000313" key="6">
    <source>
        <dbReference type="EMBL" id="ACT60519.1"/>
    </source>
</evidence>
<reference evidence="7" key="1">
    <citation type="journal article" date="2011" name="J. Bacteriol.">
        <title>Genome sequences of eight morphologically diverse alphaproteobacteria.</title>
        <authorList>
            <consortium name="US DOE Joint Genome Institute"/>
            <person name="Brown P.J."/>
            <person name="Kysela D.T."/>
            <person name="Buechlein A."/>
            <person name="Hemmerich C."/>
            <person name="Brun Y.V."/>
        </authorList>
    </citation>
    <scope>NUCLEOTIDE SEQUENCE [LARGE SCALE GENOMIC DNA]</scope>
    <source>
        <strain evidence="7">ATCC 49814 / DSM 5838 / IFAM 1418</strain>
    </source>
</reference>
<evidence type="ECO:0000256" key="3">
    <source>
        <dbReference type="ARBA" id="ARBA00023004"/>
    </source>
</evidence>
<dbReference type="InterPro" id="IPR009010">
    <property type="entry name" value="Asp_de-COase-like_dom_sf"/>
</dbReference>
<keyword evidence="7" id="KW-1185">Reference proteome</keyword>
<protein>
    <submittedName>
        <fullName evidence="6">Nitrate reductase</fullName>
        <ecNumber evidence="6">1.7.99.4</ecNumber>
    </submittedName>
</protein>
<dbReference type="Pfam" id="PF00384">
    <property type="entry name" value="Molybdopterin"/>
    <property type="match status" value="1"/>
</dbReference>
<dbReference type="InterPro" id="IPR050612">
    <property type="entry name" value="Prok_Mopterin_Oxidored"/>
</dbReference>
<dbReference type="OrthoDB" id="9816402at2"/>
<dbReference type="GO" id="GO:0016491">
    <property type="term" value="F:oxidoreductase activity"/>
    <property type="evidence" value="ECO:0007669"/>
    <property type="project" value="UniProtKB-KW"/>
</dbReference>
<evidence type="ECO:0000256" key="2">
    <source>
        <dbReference type="ARBA" id="ARBA00022723"/>
    </source>
</evidence>
<dbReference type="SUPFAM" id="SSF50692">
    <property type="entry name" value="ADC-like"/>
    <property type="match status" value="1"/>
</dbReference>
<dbReference type="PANTHER" id="PTHR43742">
    <property type="entry name" value="TRIMETHYLAMINE-N-OXIDE REDUCTASE"/>
    <property type="match status" value="1"/>
</dbReference>
<dbReference type="PROSITE" id="PS51669">
    <property type="entry name" value="4FE4S_MOW_BIS_MGD"/>
    <property type="match status" value="1"/>
</dbReference>
<gene>
    <name evidence="6" type="ordered locus">Hbal_2846</name>
</gene>
<feature type="domain" description="4Fe-4S Mo/W bis-MGD-type" evidence="5">
    <location>
        <begin position="1"/>
        <end position="58"/>
    </location>
</feature>
<dbReference type="InterPro" id="IPR006963">
    <property type="entry name" value="Mopterin_OxRdtase_4Fe-4S_dom"/>
</dbReference>
<proteinExistence type="inferred from homology"/>
<dbReference type="Pfam" id="PF04879">
    <property type="entry name" value="Molybdop_Fe4S4"/>
    <property type="match status" value="1"/>
</dbReference>
<dbReference type="AlphaFoldDB" id="C6XQY8"/>
<evidence type="ECO:0000256" key="4">
    <source>
        <dbReference type="ARBA" id="ARBA00023014"/>
    </source>
</evidence>
<dbReference type="SUPFAM" id="SSF53706">
    <property type="entry name" value="Formate dehydrogenase/DMSO reductase, domains 1-3"/>
    <property type="match status" value="1"/>
</dbReference>
<dbReference type="Pfam" id="PF01568">
    <property type="entry name" value="Molydop_binding"/>
    <property type="match status" value="1"/>
</dbReference>